<dbReference type="GO" id="GO:0019346">
    <property type="term" value="P:transsulfuration"/>
    <property type="evidence" value="ECO:0007669"/>
    <property type="project" value="InterPro"/>
</dbReference>
<dbReference type="PANTHER" id="PTHR11808">
    <property type="entry name" value="TRANS-SULFURATION ENZYME FAMILY MEMBER"/>
    <property type="match status" value="1"/>
</dbReference>
<sequence length="418" mass="43588">MGSHRIMEIMSHAEPDAVDHVLTRTVHAGRDQLRSLGVHTPPLDRSTTYPLTSLDGGTASLDQLAGGARIAENPVYQRLHNPTVARWEDAVAGLEHADTAVAFSSGMAAITATVMAARLGGGDHVVAVRPIYGGTDHLLATGLLGGSVTWARPEDVAGAIRPDTGLVLLETPANPTLATVDIADVVAQAGTVPVAVDNTFATPVLQNPLDHGAAYAIHSATKALGGHGDVTGGVVACSEALAQPLRQVRILTGALLDPQAAWLLHRGLPTLALRVHAAQDSACALAQRLALHPDVVDVRHPSLPGQDPLGLIPRQMAGPGQMIAFRVRGGHARAARIVAAVELITPAVSLGSVDTLIQHPAGLTHRVVAADARDEHGIGEDLLRVSVGIEHPDDLWRDLTRALQVSAPVDRPLETVSS</sequence>
<dbReference type="Proteomes" id="UP000264006">
    <property type="component" value="Chromosome"/>
</dbReference>
<gene>
    <name evidence="9" type="ORF">DVS28_a2881</name>
</gene>
<organism evidence="9 10">
    <name type="scientific">Euzebya pacifica</name>
    <dbReference type="NCBI Taxonomy" id="1608957"/>
    <lineage>
        <taxon>Bacteria</taxon>
        <taxon>Bacillati</taxon>
        <taxon>Actinomycetota</taxon>
        <taxon>Nitriliruptoria</taxon>
        <taxon>Euzebyales</taxon>
    </lineage>
</organism>
<dbReference type="KEGG" id="euz:DVS28_a2881"/>
<dbReference type="GO" id="GO:0004123">
    <property type="term" value="F:cystathionine gamma-lyase activity"/>
    <property type="evidence" value="ECO:0007669"/>
    <property type="project" value="TreeGrafter"/>
</dbReference>
<dbReference type="GO" id="GO:0019343">
    <property type="term" value="P:cysteine biosynthetic process via cystathionine"/>
    <property type="evidence" value="ECO:0007669"/>
    <property type="project" value="TreeGrafter"/>
</dbReference>
<evidence type="ECO:0000256" key="7">
    <source>
        <dbReference type="PIRSR" id="PIRSR001434-2"/>
    </source>
</evidence>
<comment type="catalytic activity">
    <reaction evidence="5">
        <text>L-homocysteine + H2O = 2-oxobutanoate + hydrogen sulfide + NH4(+) + H(+)</text>
        <dbReference type="Rhea" id="RHEA:14501"/>
        <dbReference type="ChEBI" id="CHEBI:15377"/>
        <dbReference type="ChEBI" id="CHEBI:15378"/>
        <dbReference type="ChEBI" id="CHEBI:16763"/>
        <dbReference type="ChEBI" id="CHEBI:28938"/>
        <dbReference type="ChEBI" id="CHEBI:29919"/>
        <dbReference type="ChEBI" id="CHEBI:58199"/>
        <dbReference type="EC" id="4.4.1.2"/>
    </reaction>
    <physiologicalReaction direction="left-to-right" evidence="5">
        <dbReference type="Rhea" id="RHEA:14502"/>
    </physiologicalReaction>
</comment>
<protein>
    <recommendedName>
        <fullName evidence="3">homocysteine desulfhydrase</fullName>
        <ecNumber evidence="3">4.4.1.2</ecNumber>
    </recommendedName>
    <alternativeName>
        <fullName evidence="4">Homocysteine desulfhydrase</fullName>
    </alternativeName>
</protein>
<evidence type="ECO:0000313" key="9">
    <source>
        <dbReference type="EMBL" id="AXV07560.1"/>
    </source>
</evidence>
<comment type="similarity">
    <text evidence="8">Belongs to the trans-sulfuration enzymes family.</text>
</comment>
<dbReference type="Gene3D" id="3.90.1150.10">
    <property type="entry name" value="Aspartate Aminotransferase, domain 1"/>
    <property type="match status" value="1"/>
</dbReference>
<accession>A0A346XZB3</accession>
<dbReference type="InterPro" id="IPR015421">
    <property type="entry name" value="PyrdxlP-dep_Trfase_major"/>
</dbReference>
<dbReference type="GO" id="GO:0030170">
    <property type="term" value="F:pyridoxal phosphate binding"/>
    <property type="evidence" value="ECO:0007669"/>
    <property type="project" value="InterPro"/>
</dbReference>
<comment type="cofactor">
    <cofactor evidence="1 8">
        <name>pyridoxal 5'-phosphate</name>
        <dbReference type="ChEBI" id="CHEBI:597326"/>
    </cofactor>
</comment>
<dbReference type="Gene3D" id="3.40.640.10">
    <property type="entry name" value="Type I PLP-dependent aspartate aminotransferase-like (Major domain)"/>
    <property type="match status" value="1"/>
</dbReference>
<evidence type="ECO:0000256" key="5">
    <source>
        <dbReference type="ARBA" id="ARBA00048780"/>
    </source>
</evidence>
<keyword evidence="2 7" id="KW-0663">Pyridoxal phosphate</keyword>
<dbReference type="PIRSF" id="PIRSF001434">
    <property type="entry name" value="CGS"/>
    <property type="match status" value="1"/>
</dbReference>
<name>A0A346XZB3_9ACTN</name>
<reference evidence="9 10" key="1">
    <citation type="submission" date="2018-09" db="EMBL/GenBank/DDBJ databases">
        <title>Complete genome sequence of Euzebya sp. DY32-46 isolated from seawater of Pacific Ocean.</title>
        <authorList>
            <person name="Xu L."/>
            <person name="Wu Y.-H."/>
            <person name="Xu X.-W."/>
        </authorList>
    </citation>
    <scope>NUCLEOTIDE SEQUENCE [LARGE SCALE GENOMIC DNA]</scope>
    <source>
        <strain evidence="9 10">DY32-46</strain>
    </source>
</reference>
<dbReference type="InterPro" id="IPR015424">
    <property type="entry name" value="PyrdxlP-dep_Trfase"/>
</dbReference>
<dbReference type="EMBL" id="CP031165">
    <property type="protein sequence ID" value="AXV07560.1"/>
    <property type="molecule type" value="Genomic_DNA"/>
</dbReference>
<dbReference type="GO" id="GO:0005737">
    <property type="term" value="C:cytoplasm"/>
    <property type="evidence" value="ECO:0007669"/>
    <property type="project" value="TreeGrafter"/>
</dbReference>
<dbReference type="EC" id="4.4.1.2" evidence="3"/>
<keyword evidence="10" id="KW-1185">Reference proteome</keyword>
<evidence type="ECO:0000256" key="8">
    <source>
        <dbReference type="RuleBase" id="RU362118"/>
    </source>
</evidence>
<evidence type="ECO:0000256" key="2">
    <source>
        <dbReference type="ARBA" id="ARBA00022898"/>
    </source>
</evidence>
<dbReference type="InterPro" id="IPR015422">
    <property type="entry name" value="PyrdxlP-dep_Trfase_small"/>
</dbReference>
<dbReference type="InterPro" id="IPR000277">
    <property type="entry name" value="Cys/Met-Metab_PyrdxlP-dep_enz"/>
</dbReference>
<dbReference type="FunFam" id="3.40.640.10:FF:000046">
    <property type="entry name" value="Cystathionine gamma-lyase"/>
    <property type="match status" value="1"/>
</dbReference>
<feature type="modified residue" description="N6-(pyridoxal phosphate)lysine" evidence="7">
    <location>
        <position position="222"/>
    </location>
</feature>
<dbReference type="GO" id="GO:0018826">
    <property type="term" value="F:methionine gamma-lyase activity"/>
    <property type="evidence" value="ECO:0007669"/>
    <property type="project" value="UniProtKB-EC"/>
</dbReference>
<evidence type="ECO:0000256" key="3">
    <source>
        <dbReference type="ARBA" id="ARBA00047175"/>
    </source>
</evidence>
<dbReference type="Pfam" id="PF01053">
    <property type="entry name" value="Cys_Met_Meta_PP"/>
    <property type="match status" value="1"/>
</dbReference>
<evidence type="ECO:0000256" key="6">
    <source>
        <dbReference type="ARBA" id="ARBA00052699"/>
    </source>
</evidence>
<proteinExistence type="inferred from homology"/>
<evidence type="ECO:0000256" key="1">
    <source>
        <dbReference type="ARBA" id="ARBA00001933"/>
    </source>
</evidence>
<evidence type="ECO:0000313" key="10">
    <source>
        <dbReference type="Proteomes" id="UP000264006"/>
    </source>
</evidence>
<dbReference type="SUPFAM" id="SSF53383">
    <property type="entry name" value="PLP-dependent transferases"/>
    <property type="match status" value="1"/>
</dbReference>
<comment type="catalytic activity">
    <reaction evidence="6">
        <text>L-methionine + H2O = methanethiol + 2-oxobutanoate + NH4(+)</text>
        <dbReference type="Rhea" id="RHEA:23800"/>
        <dbReference type="ChEBI" id="CHEBI:15377"/>
        <dbReference type="ChEBI" id="CHEBI:16007"/>
        <dbReference type="ChEBI" id="CHEBI:16763"/>
        <dbReference type="ChEBI" id="CHEBI:28938"/>
        <dbReference type="ChEBI" id="CHEBI:57844"/>
        <dbReference type="EC" id="4.4.1.11"/>
    </reaction>
    <physiologicalReaction direction="left-to-right" evidence="6">
        <dbReference type="Rhea" id="RHEA:23801"/>
    </physiologicalReaction>
</comment>
<dbReference type="AlphaFoldDB" id="A0A346XZB3"/>
<dbReference type="PANTHER" id="PTHR11808:SF85">
    <property type="entry name" value="CYSTATHIONINE GAMMA-LYASE-RELATED"/>
    <property type="match status" value="1"/>
</dbReference>
<evidence type="ECO:0000256" key="4">
    <source>
        <dbReference type="ARBA" id="ARBA00047199"/>
    </source>
</evidence>
<dbReference type="GO" id="GO:0047982">
    <property type="term" value="F:homocysteine desulfhydrase activity"/>
    <property type="evidence" value="ECO:0007669"/>
    <property type="project" value="UniProtKB-EC"/>
</dbReference>